<dbReference type="PANTHER" id="PTHR43968:SF6">
    <property type="entry name" value="GLUTATHIONE S-TRANSFERASE OMEGA"/>
    <property type="match status" value="1"/>
</dbReference>
<dbReference type="Pfam" id="PF13410">
    <property type="entry name" value="GST_C_2"/>
    <property type="match status" value="1"/>
</dbReference>
<dbReference type="InterPro" id="IPR036249">
    <property type="entry name" value="Thioredoxin-like_sf"/>
</dbReference>
<dbReference type="Gene3D" id="3.40.30.10">
    <property type="entry name" value="Glutaredoxin"/>
    <property type="match status" value="1"/>
</dbReference>
<organism evidence="2 3">
    <name type="scientific">Variovorax paradoxus</name>
    <dbReference type="NCBI Taxonomy" id="34073"/>
    <lineage>
        <taxon>Bacteria</taxon>
        <taxon>Pseudomonadati</taxon>
        <taxon>Pseudomonadota</taxon>
        <taxon>Betaproteobacteria</taxon>
        <taxon>Burkholderiales</taxon>
        <taxon>Comamonadaceae</taxon>
        <taxon>Variovorax</taxon>
    </lineage>
</organism>
<evidence type="ECO:0000313" key="2">
    <source>
        <dbReference type="EMBL" id="QGW83453.1"/>
    </source>
</evidence>
<dbReference type="PANTHER" id="PTHR43968">
    <property type="match status" value="1"/>
</dbReference>
<dbReference type="Gene3D" id="1.20.1050.10">
    <property type="match status" value="1"/>
</dbReference>
<feature type="domain" description="GST N-terminal" evidence="1">
    <location>
        <begin position="5"/>
        <end position="84"/>
    </location>
</feature>
<reference evidence="2 3" key="1">
    <citation type="submission" date="2019-12" db="EMBL/GenBank/DDBJ databases">
        <title>Hybrid Genome Assemblies of two High G+C Isolates from Undergraduate Microbiology Courses.</title>
        <authorList>
            <person name="Ne Ville C.J."/>
            <person name="Enright D."/>
            <person name="Hernandez I."/>
            <person name="Dodsworth J."/>
            <person name="Orwin P.M."/>
        </authorList>
    </citation>
    <scope>NUCLEOTIDE SEQUENCE [LARGE SCALE GENOMIC DNA]</scope>
    <source>
        <strain evidence="2 3">CSUSB</strain>
    </source>
</reference>
<dbReference type="RefSeq" id="WP_157614855.1">
    <property type="nucleotide sequence ID" value="NZ_CP046622.1"/>
</dbReference>
<dbReference type="InterPro" id="IPR004045">
    <property type="entry name" value="Glutathione_S-Trfase_N"/>
</dbReference>
<dbReference type="OrthoDB" id="9813092at2"/>
<dbReference type="PROSITE" id="PS50404">
    <property type="entry name" value="GST_NTER"/>
    <property type="match status" value="1"/>
</dbReference>
<gene>
    <name evidence="2" type="ORF">GOQ09_18540</name>
</gene>
<dbReference type="Pfam" id="PF13417">
    <property type="entry name" value="GST_N_3"/>
    <property type="match status" value="1"/>
</dbReference>
<keyword evidence="2" id="KW-0808">Transferase</keyword>
<dbReference type="EMBL" id="CP046622">
    <property type="protein sequence ID" value="QGW83453.1"/>
    <property type="molecule type" value="Genomic_DNA"/>
</dbReference>
<sequence length="219" mass="24222">MPHPSLPVLYSFRRCPYAMRARLALAASGEPCELREVVLKNKPAEMLAASPKGTVPVLVLPGATVLEQSLDIMLWALRRNDPLRWLEPEAGALDDMLALIAACDNDFKPQLDRYKYPGRFSELPENACEIGSQFLLRLEAMLAAGSGQLFGARAALADAAVMPFVRQFAMVDPAWFESQPWPQLRSWLAGWTGSQLFERAMRKYEPWASGSAGVAYPPA</sequence>
<dbReference type="GO" id="GO:0005737">
    <property type="term" value="C:cytoplasm"/>
    <property type="evidence" value="ECO:0007669"/>
    <property type="project" value="TreeGrafter"/>
</dbReference>
<name>A0A6I6HKV5_VARPD</name>
<protein>
    <submittedName>
        <fullName evidence="2">Glutathione S-transferase</fullName>
    </submittedName>
</protein>
<evidence type="ECO:0000259" key="1">
    <source>
        <dbReference type="PROSITE" id="PS50404"/>
    </source>
</evidence>
<dbReference type="InterPro" id="IPR036282">
    <property type="entry name" value="Glutathione-S-Trfase_C_sf"/>
</dbReference>
<dbReference type="InterPro" id="IPR050983">
    <property type="entry name" value="GST_Omega/HSP26"/>
</dbReference>
<dbReference type="AlphaFoldDB" id="A0A6I6HKV5"/>
<accession>A0A6I6HKV5</accession>
<dbReference type="SUPFAM" id="SSF47616">
    <property type="entry name" value="GST C-terminal domain-like"/>
    <property type="match status" value="1"/>
</dbReference>
<dbReference type="GO" id="GO:0016740">
    <property type="term" value="F:transferase activity"/>
    <property type="evidence" value="ECO:0007669"/>
    <property type="project" value="UniProtKB-KW"/>
</dbReference>
<dbReference type="CDD" id="cd03196">
    <property type="entry name" value="GST_C_5"/>
    <property type="match status" value="1"/>
</dbReference>
<proteinExistence type="predicted"/>
<dbReference type="Proteomes" id="UP000425817">
    <property type="component" value="Chromosome"/>
</dbReference>
<evidence type="ECO:0000313" key="3">
    <source>
        <dbReference type="Proteomes" id="UP000425817"/>
    </source>
</evidence>
<dbReference type="SUPFAM" id="SSF52833">
    <property type="entry name" value="Thioredoxin-like"/>
    <property type="match status" value="1"/>
</dbReference>